<keyword evidence="3 9" id="KW-1003">Cell membrane</keyword>
<dbReference type="PANTHER" id="PTHR33162:SF1">
    <property type="entry name" value="SEC-INDEPENDENT PROTEIN TRANSLOCASE PROTEIN TATA, CHLOROPLASTIC"/>
    <property type="match status" value="1"/>
</dbReference>
<evidence type="ECO:0000256" key="3">
    <source>
        <dbReference type="ARBA" id="ARBA00022475"/>
    </source>
</evidence>
<feature type="compositionally biased region" description="Polar residues" evidence="10">
    <location>
        <begin position="78"/>
        <end position="99"/>
    </location>
</feature>
<accession>A0AA37W2B4</accession>
<dbReference type="Pfam" id="PF02416">
    <property type="entry name" value="TatA_B_E"/>
    <property type="match status" value="1"/>
</dbReference>
<feature type="compositionally biased region" description="Basic and acidic residues" evidence="10">
    <location>
        <begin position="126"/>
        <end position="139"/>
    </location>
</feature>
<dbReference type="HAMAP" id="MF_00237">
    <property type="entry name" value="TatB"/>
    <property type="match status" value="1"/>
</dbReference>
<reference evidence="11" key="1">
    <citation type="journal article" date="2014" name="Int. J. Syst. Evol. Microbiol.">
        <title>Complete genome sequence of Corynebacterium casei LMG S-19264T (=DSM 44701T), isolated from a smear-ripened cheese.</title>
        <authorList>
            <consortium name="US DOE Joint Genome Institute (JGI-PGF)"/>
            <person name="Walter F."/>
            <person name="Albersmeier A."/>
            <person name="Kalinowski J."/>
            <person name="Ruckert C."/>
        </authorList>
    </citation>
    <scope>NUCLEOTIDE SEQUENCE</scope>
    <source>
        <strain evidence="11">NBRC 101628</strain>
    </source>
</reference>
<proteinExistence type="inferred from homology"/>
<evidence type="ECO:0000256" key="8">
    <source>
        <dbReference type="ARBA" id="ARBA00023136"/>
    </source>
</evidence>
<evidence type="ECO:0000256" key="7">
    <source>
        <dbReference type="ARBA" id="ARBA00023010"/>
    </source>
</evidence>
<evidence type="ECO:0000256" key="4">
    <source>
        <dbReference type="ARBA" id="ARBA00022692"/>
    </source>
</evidence>
<evidence type="ECO:0000256" key="10">
    <source>
        <dbReference type="SAM" id="MobiDB-lite"/>
    </source>
</evidence>
<protein>
    <recommendedName>
        <fullName evidence="9">Sec-independent protein translocase protein TatB</fullName>
    </recommendedName>
</protein>
<dbReference type="PANTHER" id="PTHR33162">
    <property type="entry name" value="SEC-INDEPENDENT PROTEIN TRANSLOCASE PROTEIN TATA, CHLOROPLASTIC"/>
    <property type="match status" value="1"/>
</dbReference>
<comment type="similarity">
    <text evidence="9">Belongs to the TatB family.</text>
</comment>
<organism evidence="11 12">
    <name type="scientific">Paraferrimonas sedimenticola</name>
    <dbReference type="NCBI Taxonomy" id="375674"/>
    <lineage>
        <taxon>Bacteria</taxon>
        <taxon>Pseudomonadati</taxon>
        <taxon>Pseudomonadota</taxon>
        <taxon>Gammaproteobacteria</taxon>
        <taxon>Alteromonadales</taxon>
        <taxon>Ferrimonadaceae</taxon>
        <taxon>Paraferrimonas</taxon>
    </lineage>
</organism>
<dbReference type="Proteomes" id="UP001161422">
    <property type="component" value="Unassembled WGS sequence"/>
</dbReference>
<keyword evidence="7 9" id="KW-0811">Translocation</keyword>
<keyword evidence="4 9" id="KW-0812">Transmembrane</keyword>
<evidence type="ECO:0000256" key="1">
    <source>
        <dbReference type="ARBA" id="ARBA00004167"/>
    </source>
</evidence>
<evidence type="ECO:0000313" key="12">
    <source>
        <dbReference type="Proteomes" id="UP001161422"/>
    </source>
</evidence>
<feature type="region of interest" description="Disordered" evidence="10">
    <location>
        <begin position="68"/>
        <end position="139"/>
    </location>
</feature>
<keyword evidence="5 9" id="KW-0653">Protein transport</keyword>
<evidence type="ECO:0000313" key="11">
    <source>
        <dbReference type="EMBL" id="GLP97438.1"/>
    </source>
</evidence>
<evidence type="ECO:0000256" key="9">
    <source>
        <dbReference type="HAMAP-Rule" id="MF_00237"/>
    </source>
</evidence>
<gene>
    <name evidence="9 11" type="primary">tatB</name>
    <name evidence="11" type="ORF">GCM10007895_27450</name>
</gene>
<comment type="subcellular location">
    <subcellularLocation>
        <location evidence="9">Cell membrane</location>
        <topology evidence="9">Single-pass membrane protein</topology>
    </subcellularLocation>
    <subcellularLocation>
        <location evidence="1">Membrane</location>
        <topology evidence="1">Single-pass membrane protein</topology>
    </subcellularLocation>
</comment>
<name>A0AA37W2B4_9GAMM</name>
<sequence length="139" mass="14598">MFDGIGFMELLIIAVLALIVLGPERLPTAVRSISRTLGSIKRMASSVKSELESELKLEQLHSDLKKAENKGLKDLSPDLQNSLDELKSAAQSVNRPYQESSDTPASASPAPAGSASVSDTPAASDAKAESTGDAKSKES</sequence>
<dbReference type="PRINTS" id="PR01506">
    <property type="entry name" value="TATBPROTEIN"/>
</dbReference>
<dbReference type="RefSeq" id="WP_095504719.1">
    <property type="nucleotide sequence ID" value="NZ_BSNC01000006.1"/>
</dbReference>
<keyword evidence="6 9" id="KW-1133">Transmembrane helix</keyword>
<feature type="compositionally biased region" description="Low complexity" evidence="10">
    <location>
        <begin position="100"/>
        <end position="118"/>
    </location>
</feature>
<dbReference type="InterPro" id="IPR003369">
    <property type="entry name" value="TatA/B/E"/>
</dbReference>
<comment type="caution">
    <text evidence="11">The sequence shown here is derived from an EMBL/GenBank/DDBJ whole genome shotgun (WGS) entry which is preliminary data.</text>
</comment>
<dbReference type="Gene3D" id="1.20.5.3310">
    <property type="match status" value="1"/>
</dbReference>
<evidence type="ECO:0000256" key="5">
    <source>
        <dbReference type="ARBA" id="ARBA00022927"/>
    </source>
</evidence>
<evidence type="ECO:0000256" key="2">
    <source>
        <dbReference type="ARBA" id="ARBA00022448"/>
    </source>
</evidence>
<dbReference type="NCBIfam" id="TIGR01410">
    <property type="entry name" value="tatB"/>
    <property type="match status" value="1"/>
</dbReference>
<dbReference type="AlphaFoldDB" id="A0AA37W2B4"/>
<comment type="subunit">
    <text evidence="9">The Tat system comprises two distinct complexes: a TatABC complex, containing multiple copies of TatA, TatB and TatC subunits, and a separate TatA complex, containing only TatA subunits. Substrates initially bind to the TatABC complex, which probably triggers association of the separate TatA complex to form the active translocon.</text>
</comment>
<dbReference type="InterPro" id="IPR018448">
    <property type="entry name" value="TatB"/>
</dbReference>
<dbReference type="EMBL" id="BSNC01000006">
    <property type="protein sequence ID" value="GLP97438.1"/>
    <property type="molecule type" value="Genomic_DNA"/>
</dbReference>
<keyword evidence="8 9" id="KW-0472">Membrane</keyword>
<keyword evidence="12" id="KW-1185">Reference proteome</keyword>
<dbReference type="GO" id="GO:0043953">
    <property type="term" value="P:protein transport by the Tat complex"/>
    <property type="evidence" value="ECO:0007669"/>
    <property type="project" value="UniProtKB-UniRule"/>
</dbReference>
<dbReference type="GO" id="GO:0008320">
    <property type="term" value="F:protein transmembrane transporter activity"/>
    <property type="evidence" value="ECO:0007669"/>
    <property type="project" value="UniProtKB-UniRule"/>
</dbReference>
<evidence type="ECO:0000256" key="6">
    <source>
        <dbReference type="ARBA" id="ARBA00022989"/>
    </source>
</evidence>
<dbReference type="GO" id="GO:0033281">
    <property type="term" value="C:TAT protein transport complex"/>
    <property type="evidence" value="ECO:0007669"/>
    <property type="project" value="UniProtKB-UniRule"/>
</dbReference>
<reference evidence="11" key="2">
    <citation type="submission" date="2023-01" db="EMBL/GenBank/DDBJ databases">
        <title>Draft genome sequence of Paraferrimonas sedimenticola strain NBRC 101628.</title>
        <authorList>
            <person name="Sun Q."/>
            <person name="Mori K."/>
        </authorList>
    </citation>
    <scope>NUCLEOTIDE SEQUENCE</scope>
    <source>
        <strain evidence="11">NBRC 101628</strain>
    </source>
</reference>
<comment type="function">
    <text evidence="9">Part of the twin-arginine translocation (Tat) system that transports large folded proteins containing a characteristic twin-arginine motif in their signal peptide across membranes. Together with TatC, TatB is part of a receptor directly interacting with Tat signal peptides. TatB may form an oligomeric binding site that transiently accommodates folded Tat precursor proteins before their translocation.</text>
</comment>
<keyword evidence="2 9" id="KW-0813">Transport</keyword>